<dbReference type="SUPFAM" id="SSF52266">
    <property type="entry name" value="SGNH hydrolase"/>
    <property type="match status" value="1"/>
</dbReference>
<evidence type="ECO:0008006" key="3">
    <source>
        <dbReference type="Google" id="ProtNLM"/>
    </source>
</evidence>
<dbReference type="RefSeq" id="WP_124874743.1">
    <property type="nucleotide sequence ID" value="NZ_RQJO01000008.1"/>
</dbReference>
<dbReference type="AlphaFoldDB" id="A0A3P1BT43"/>
<comment type="caution">
    <text evidence="1">The sequence shown here is derived from an EMBL/GenBank/DDBJ whole genome shotgun (WGS) entry which is preliminary data.</text>
</comment>
<evidence type="ECO:0000313" key="2">
    <source>
        <dbReference type="Proteomes" id="UP000271925"/>
    </source>
</evidence>
<name>A0A3P1BT43_9BACT</name>
<dbReference type="OrthoDB" id="6398897at2"/>
<dbReference type="Gene3D" id="3.40.50.1110">
    <property type="entry name" value="SGNH hydrolase"/>
    <property type="match status" value="1"/>
</dbReference>
<evidence type="ECO:0000313" key="1">
    <source>
        <dbReference type="EMBL" id="RRB04227.1"/>
    </source>
</evidence>
<proteinExistence type="predicted"/>
<gene>
    <name evidence="1" type="ORF">EHT25_11955</name>
</gene>
<dbReference type="Proteomes" id="UP000271925">
    <property type="component" value="Unassembled WGS sequence"/>
</dbReference>
<dbReference type="GO" id="GO:0016788">
    <property type="term" value="F:hydrolase activity, acting on ester bonds"/>
    <property type="evidence" value="ECO:0007669"/>
    <property type="project" value="UniProtKB-ARBA"/>
</dbReference>
<keyword evidence="2" id="KW-1185">Reference proteome</keyword>
<dbReference type="InterPro" id="IPR036514">
    <property type="entry name" value="SGNH_hydro_sf"/>
</dbReference>
<dbReference type="EMBL" id="RQJO01000008">
    <property type="protein sequence ID" value="RRB04227.1"/>
    <property type="molecule type" value="Genomic_DNA"/>
</dbReference>
<protein>
    <recommendedName>
        <fullName evidence="3">SGNH/GDSL hydrolase family protein</fullName>
    </recommendedName>
</protein>
<organism evidence="1 2">
    <name type="scientific">Larkinella rosea</name>
    <dbReference type="NCBI Taxonomy" id="2025312"/>
    <lineage>
        <taxon>Bacteria</taxon>
        <taxon>Pseudomonadati</taxon>
        <taxon>Bacteroidota</taxon>
        <taxon>Cytophagia</taxon>
        <taxon>Cytophagales</taxon>
        <taxon>Spirosomataceae</taxon>
        <taxon>Larkinella</taxon>
    </lineage>
</organism>
<sequence>MTGVIKKYIVDSFVNFQDFYYRVKNSNRPKLLIYTDSRGFNVGKKLGKIPHNTYVSMLRKRYHIHYAICPEKYTTIVDFLNFVQKHNSKEYDAVIFHCGVVDFSPRPLSNLENFKDSKKTTIRFTQIFKENQTYYAVPFNCLYKEEKTINIYSINYMVEKLIPDLQKIPNLIWINSNRFVKGWEGNYQKGRPKNIDEVVNQFDSEMSKYLSNIIDLKRWSPEEVMKYTIDNIHFNKTGFKVVYSLLENKIQEVIGKRSKQMSV</sequence>
<reference evidence="1 2" key="1">
    <citation type="submission" date="2018-11" db="EMBL/GenBank/DDBJ databases">
        <authorList>
            <person name="Zhou Z."/>
            <person name="Wang G."/>
        </authorList>
    </citation>
    <scope>NUCLEOTIDE SEQUENCE [LARGE SCALE GENOMIC DNA]</scope>
    <source>
        <strain evidence="1 2">KCTC52004</strain>
    </source>
</reference>
<accession>A0A3P1BT43</accession>